<dbReference type="Proteomes" id="UP000050668">
    <property type="component" value="Unassembled WGS sequence"/>
</dbReference>
<keyword evidence="2" id="KW-1185">Reference proteome</keyword>
<dbReference type="RefSeq" id="WP_053583018.1">
    <property type="nucleotide sequence ID" value="NZ_LGRV01000003.1"/>
</dbReference>
<reference evidence="2" key="1">
    <citation type="submission" date="2015-07" db="EMBL/GenBank/DDBJ databases">
        <title>Fjat-14205 dsm 2895.</title>
        <authorList>
            <person name="Liu B."/>
            <person name="Wang J."/>
            <person name="Zhu Y."/>
            <person name="Liu G."/>
            <person name="Chen Q."/>
            <person name="Chen Z."/>
            <person name="Lan J."/>
            <person name="Che J."/>
            <person name="Ge C."/>
            <person name="Shi H."/>
            <person name="Pan Z."/>
            <person name="Liu X."/>
        </authorList>
    </citation>
    <scope>NUCLEOTIDE SEQUENCE [LARGE SCALE GENOMIC DNA]</scope>
    <source>
        <strain evidence="2">DSM 25560</strain>
    </source>
</reference>
<name>A0ABR5JZW3_9BACI</name>
<proteinExistence type="predicted"/>
<evidence type="ECO:0000313" key="2">
    <source>
        <dbReference type="Proteomes" id="UP000050668"/>
    </source>
</evidence>
<accession>A0ABR5JZW3</accession>
<sequence>MVSVPKGGVHFISAADFREITEEYKIGEIKKYIENNKAVIVELYDGDRTITQEVINTFVDKREK</sequence>
<organism evidence="1 2">
    <name type="scientific">Lysinibacillus contaminans</name>
    <dbReference type="NCBI Taxonomy" id="1293441"/>
    <lineage>
        <taxon>Bacteria</taxon>
        <taxon>Bacillati</taxon>
        <taxon>Bacillota</taxon>
        <taxon>Bacilli</taxon>
        <taxon>Bacillales</taxon>
        <taxon>Bacillaceae</taxon>
        <taxon>Lysinibacillus</taxon>
    </lineage>
</organism>
<dbReference type="EMBL" id="LGRV01000003">
    <property type="protein sequence ID" value="KOS68197.1"/>
    <property type="molecule type" value="Genomic_DNA"/>
</dbReference>
<evidence type="ECO:0000313" key="1">
    <source>
        <dbReference type="EMBL" id="KOS68197.1"/>
    </source>
</evidence>
<comment type="caution">
    <text evidence="1">The sequence shown here is derived from an EMBL/GenBank/DDBJ whole genome shotgun (WGS) entry which is preliminary data.</text>
</comment>
<protein>
    <submittedName>
        <fullName evidence="1">Uncharacterized protein</fullName>
    </submittedName>
</protein>
<gene>
    <name evidence="1" type="ORF">AEA09_06285</name>
</gene>